<sequence>MSENTLSTAKQQRMAAVHAAIAATTMPRALVWNPWKHVAEDGVDLLALSAPAQRGTVPDTIPDNREFSAIKAVQLSQLGAEAGYDGPVTEHTFADAKQRLRSKYVAAGRARYANLASGNCTLFACCVIGMLADQPRLLGPGVRVELFNLADTTGGGGHAYVVIGRADGDFRNLKTYGPDSFFVDVWYARQQLSSPGVNAVKDIVLHDTSNNPFWDLNFYSFMDDDNTFLLKHTFTSDELATLGR</sequence>
<gene>
    <name evidence="1" type="ORF">ACFP1K_32330</name>
</gene>
<evidence type="ECO:0000313" key="2">
    <source>
        <dbReference type="Proteomes" id="UP001596137"/>
    </source>
</evidence>
<name>A0ABW1NSP5_9ACTN</name>
<dbReference type="EMBL" id="JBHSRF010000071">
    <property type="protein sequence ID" value="MFC6085893.1"/>
    <property type="molecule type" value="Genomic_DNA"/>
</dbReference>
<keyword evidence="2" id="KW-1185">Reference proteome</keyword>
<reference evidence="2" key="1">
    <citation type="journal article" date="2019" name="Int. J. Syst. Evol. Microbiol.">
        <title>The Global Catalogue of Microorganisms (GCM) 10K type strain sequencing project: providing services to taxonomists for standard genome sequencing and annotation.</title>
        <authorList>
            <consortium name="The Broad Institute Genomics Platform"/>
            <consortium name="The Broad Institute Genome Sequencing Center for Infectious Disease"/>
            <person name="Wu L."/>
            <person name="Ma J."/>
        </authorList>
    </citation>
    <scope>NUCLEOTIDE SEQUENCE [LARGE SCALE GENOMIC DNA]</scope>
    <source>
        <strain evidence="2">JCM 30346</strain>
    </source>
</reference>
<dbReference type="RefSeq" id="WP_380760511.1">
    <property type="nucleotide sequence ID" value="NZ_JBHSRF010000071.1"/>
</dbReference>
<proteinExistence type="predicted"/>
<dbReference type="Proteomes" id="UP001596137">
    <property type="component" value="Unassembled WGS sequence"/>
</dbReference>
<comment type="caution">
    <text evidence="1">The sequence shown here is derived from an EMBL/GenBank/DDBJ whole genome shotgun (WGS) entry which is preliminary data.</text>
</comment>
<protein>
    <submittedName>
        <fullName evidence="1">Uncharacterized protein</fullName>
    </submittedName>
</protein>
<evidence type="ECO:0000313" key="1">
    <source>
        <dbReference type="EMBL" id="MFC6085893.1"/>
    </source>
</evidence>
<organism evidence="1 2">
    <name type="scientific">Sphaerisporangium aureirubrum</name>
    <dbReference type="NCBI Taxonomy" id="1544736"/>
    <lineage>
        <taxon>Bacteria</taxon>
        <taxon>Bacillati</taxon>
        <taxon>Actinomycetota</taxon>
        <taxon>Actinomycetes</taxon>
        <taxon>Streptosporangiales</taxon>
        <taxon>Streptosporangiaceae</taxon>
        <taxon>Sphaerisporangium</taxon>
    </lineage>
</organism>
<accession>A0ABW1NSP5</accession>